<feature type="region of interest" description="Disordered" evidence="1">
    <location>
        <begin position="229"/>
        <end position="271"/>
    </location>
</feature>
<proteinExistence type="predicted"/>
<sequence length="475" mass="51961">MSSHIWFDLACNYIVTLIDAIEGACERSRSQVAGISELEVLVLLVLLGYSSIPSICLPRKYGVASGITTLKSYHGDGCGASAVRIVAANASPGLPERVGHRGQRPVVRSPMIWRAMGMVDTMAAATVIVAVMDVTMEDTEFTVEDIVVMRVTGVMEVTGAMMATEGRECPFPRHNAQPSMSTSRGDGSPTRTSGNRRQTVEPLVSKVAEIGKSVAAVCQYVELEQRKRAAKERRKAERKEVEERAEAERAAATLSKKKKEEQARKDAEAKEELHKSLDGCAVGELREDVREDVPQEIRKAINELCMAVARGKQKWIPLSLRRGAAIVKRKRGAEVDIEGSPPMKLPPKRTPRRAARGIGGSGRLTRSRARTQKAATPKKTPPSIRKKTPATIGVVGRLRFEKRVLNDLKNLDALVLQNICKDNGIPYNGKIEAIFDIAAHRTHVAYETDNDEEVIAPPVVSADASADEDREEEEG</sequence>
<feature type="compositionally biased region" description="Polar residues" evidence="1">
    <location>
        <begin position="176"/>
        <end position="197"/>
    </location>
</feature>
<evidence type="ECO:0000313" key="3">
    <source>
        <dbReference type="Proteomes" id="UP000265515"/>
    </source>
</evidence>
<keyword evidence="3" id="KW-1185">Reference proteome</keyword>
<feature type="region of interest" description="Disordered" evidence="1">
    <location>
        <begin position="337"/>
        <end position="387"/>
    </location>
</feature>
<feature type="compositionally biased region" description="Basic and acidic residues" evidence="1">
    <location>
        <begin position="234"/>
        <end position="249"/>
    </location>
</feature>
<dbReference type="Gramene" id="GBG90122">
    <property type="protein sequence ID" value="GBG90122"/>
    <property type="gene ID" value="CBR_g50215"/>
</dbReference>
<reference evidence="2 3" key="1">
    <citation type="journal article" date="2018" name="Cell">
        <title>The Chara Genome: Secondary Complexity and Implications for Plant Terrestrialization.</title>
        <authorList>
            <person name="Nishiyama T."/>
            <person name="Sakayama H."/>
            <person name="Vries J.D."/>
            <person name="Buschmann H."/>
            <person name="Saint-Marcoux D."/>
            <person name="Ullrich K.K."/>
            <person name="Haas F.B."/>
            <person name="Vanderstraeten L."/>
            <person name="Becker D."/>
            <person name="Lang D."/>
            <person name="Vosolsobe S."/>
            <person name="Rombauts S."/>
            <person name="Wilhelmsson P.K.I."/>
            <person name="Janitza P."/>
            <person name="Kern R."/>
            <person name="Heyl A."/>
            <person name="Rumpler F."/>
            <person name="Villalobos L.I.A.C."/>
            <person name="Clay J.M."/>
            <person name="Skokan R."/>
            <person name="Toyoda A."/>
            <person name="Suzuki Y."/>
            <person name="Kagoshima H."/>
            <person name="Schijlen E."/>
            <person name="Tajeshwar N."/>
            <person name="Catarino B."/>
            <person name="Hetherington A.J."/>
            <person name="Saltykova A."/>
            <person name="Bonnot C."/>
            <person name="Breuninger H."/>
            <person name="Symeonidi A."/>
            <person name="Radhakrishnan G.V."/>
            <person name="Van Nieuwerburgh F."/>
            <person name="Deforce D."/>
            <person name="Chang C."/>
            <person name="Karol K.G."/>
            <person name="Hedrich R."/>
            <person name="Ulvskov P."/>
            <person name="Glockner G."/>
            <person name="Delwiche C.F."/>
            <person name="Petrasek J."/>
            <person name="Van de Peer Y."/>
            <person name="Friml J."/>
            <person name="Beilby M."/>
            <person name="Dolan L."/>
            <person name="Kohara Y."/>
            <person name="Sugano S."/>
            <person name="Fujiyama A."/>
            <person name="Delaux P.-M."/>
            <person name="Quint M."/>
            <person name="TheiBen G."/>
            <person name="Hagemann M."/>
            <person name="Harholt J."/>
            <person name="Dunand C."/>
            <person name="Zachgo S."/>
            <person name="Langdale J."/>
            <person name="Maumus F."/>
            <person name="Straeten D.V.D."/>
            <person name="Gould S.B."/>
            <person name="Rensing S.A."/>
        </authorList>
    </citation>
    <scope>NUCLEOTIDE SEQUENCE [LARGE SCALE GENOMIC DNA]</scope>
    <source>
        <strain evidence="2 3">S276</strain>
    </source>
</reference>
<dbReference type="EMBL" id="BFEA01000788">
    <property type="protein sequence ID" value="GBG90122.1"/>
    <property type="molecule type" value="Genomic_DNA"/>
</dbReference>
<organism evidence="2 3">
    <name type="scientific">Chara braunii</name>
    <name type="common">Braun's stonewort</name>
    <dbReference type="NCBI Taxonomy" id="69332"/>
    <lineage>
        <taxon>Eukaryota</taxon>
        <taxon>Viridiplantae</taxon>
        <taxon>Streptophyta</taxon>
        <taxon>Charophyceae</taxon>
        <taxon>Charales</taxon>
        <taxon>Characeae</taxon>
        <taxon>Chara</taxon>
    </lineage>
</organism>
<dbReference type="Proteomes" id="UP000265515">
    <property type="component" value="Unassembled WGS sequence"/>
</dbReference>
<gene>
    <name evidence="2" type="ORF">CBR_g50215</name>
</gene>
<name>A0A388M6M4_CHABU</name>
<feature type="compositionally biased region" description="Basic residues" evidence="1">
    <location>
        <begin position="346"/>
        <end position="355"/>
    </location>
</feature>
<feature type="region of interest" description="Disordered" evidence="1">
    <location>
        <begin position="166"/>
        <end position="199"/>
    </location>
</feature>
<comment type="caution">
    <text evidence="2">The sequence shown here is derived from an EMBL/GenBank/DDBJ whole genome shotgun (WGS) entry which is preliminary data.</text>
</comment>
<feature type="compositionally biased region" description="Basic and acidic residues" evidence="1">
    <location>
        <begin position="258"/>
        <end position="271"/>
    </location>
</feature>
<evidence type="ECO:0000313" key="2">
    <source>
        <dbReference type="EMBL" id="GBG90122.1"/>
    </source>
</evidence>
<accession>A0A388M6M4</accession>
<evidence type="ECO:0000256" key="1">
    <source>
        <dbReference type="SAM" id="MobiDB-lite"/>
    </source>
</evidence>
<protein>
    <submittedName>
        <fullName evidence="2">Uncharacterized protein</fullName>
    </submittedName>
</protein>
<dbReference type="AlphaFoldDB" id="A0A388M6M4"/>